<evidence type="ECO:0000313" key="2">
    <source>
        <dbReference type="Proteomes" id="UP001346149"/>
    </source>
</evidence>
<evidence type="ECO:0000313" key="1">
    <source>
        <dbReference type="EMBL" id="KAK4776668.1"/>
    </source>
</evidence>
<name>A0AAN7KUN2_TRANT</name>
<dbReference type="EMBL" id="JAXQNO010000018">
    <property type="protein sequence ID" value="KAK4776668.1"/>
    <property type="molecule type" value="Genomic_DNA"/>
</dbReference>
<organism evidence="1 2">
    <name type="scientific">Trapa natans</name>
    <name type="common">Water chestnut</name>
    <dbReference type="NCBI Taxonomy" id="22666"/>
    <lineage>
        <taxon>Eukaryota</taxon>
        <taxon>Viridiplantae</taxon>
        <taxon>Streptophyta</taxon>
        <taxon>Embryophyta</taxon>
        <taxon>Tracheophyta</taxon>
        <taxon>Spermatophyta</taxon>
        <taxon>Magnoliopsida</taxon>
        <taxon>eudicotyledons</taxon>
        <taxon>Gunneridae</taxon>
        <taxon>Pentapetalae</taxon>
        <taxon>rosids</taxon>
        <taxon>malvids</taxon>
        <taxon>Myrtales</taxon>
        <taxon>Lythraceae</taxon>
        <taxon>Trapa</taxon>
    </lineage>
</organism>
<keyword evidence="2" id="KW-1185">Reference proteome</keyword>
<comment type="caution">
    <text evidence="1">The sequence shown here is derived from an EMBL/GenBank/DDBJ whole genome shotgun (WGS) entry which is preliminary data.</text>
</comment>
<protein>
    <submittedName>
        <fullName evidence="1">Uncharacterized protein</fullName>
    </submittedName>
</protein>
<sequence>MSFARCHQSTNHLVDSFQFRTLLAVTPQMARGKWSSRAICCHTDGFPGSSRKSRGHRLCAGEAYSTTSISIIPARTV</sequence>
<dbReference type="AlphaFoldDB" id="A0AAN7KUN2"/>
<accession>A0AAN7KUN2</accession>
<gene>
    <name evidence="1" type="ORF">SAY86_005356</name>
</gene>
<dbReference type="Proteomes" id="UP001346149">
    <property type="component" value="Unassembled WGS sequence"/>
</dbReference>
<proteinExistence type="predicted"/>
<reference evidence="1 2" key="1">
    <citation type="journal article" date="2023" name="Hortic Res">
        <title>Pangenome of water caltrop reveals structural variations and asymmetric subgenome divergence after allopolyploidization.</title>
        <authorList>
            <person name="Zhang X."/>
            <person name="Chen Y."/>
            <person name="Wang L."/>
            <person name="Yuan Y."/>
            <person name="Fang M."/>
            <person name="Shi L."/>
            <person name="Lu R."/>
            <person name="Comes H.P."/>
            <person name="Ma Y."/>
            <person name="Chen Y."/>
            <person name="Huang G."/>
            <person name="Zhou Y."/>
            <person name="Zheng Z."/>
            <person name="Qiu Y."/>
        </authorList>
    </citation>
    <scope>NUCLEOTIDE SEQUENCE [LARGE SCALE GENOMIC DNA]</scope>
    <source>
        <strain evidence="1">F231</strain>
    </source>
</reference>